<keyword evidence="3" id="KW-0862">Zinc</keyword>
<proteinExistence type="predicted"/>
<sequence length="404" mass="45664">METFESCIGAGQIEGWFCHSSSENEKRGFGHVTSYSFEGQLFFHLQRSPWLRGVKYSRRDPVLFEVVEFNGRCEAVKLGLPQTEDADAKPEASELLGQTLEGRMTSHWHVVKSQSWGLVESDYFKGSVFWHMSDNPGMNDIQFERGDVVEFELYIHSARGQQVRARNLLFIRAADKEPERPPSPKREKKRRWLANWRKGPPPDWNCKSCGFHNFGRNRNCLGCGYPRPPREEWPAEEDEADEAAGTADMSPVQAQAFAPAELQSEQVWPSMQQPWTWPEPAIEHIEQFEHFEHSSQPPQLEAPAPNVDPESPAAQALSAFQNIIGSGRPAEDLIAEVKQCLDEAVKAFGDDRAARQAKQAFAVQLARHPWFAQTGYEVRFRPAAGTVELGLSAAARALKRKAQF</sequence>
<gene>
    <name evidence="6" type="ORF">EVOR1521_LOCUS26121</name>
</gene>
<comment type="caution">
    <text evidence="6">The sequence shown here is derived from an EMBL/GenBank/DDBJ whole genome shotgun (WGS) entry which is preliminary data.</text>
</comment>
<evidence type="ECO:0000256" key="1">
    <source>
        <dbReference type="ARBA" id="ARBA00022723"/>
    </source>
</evidence>
<dbReference type="PROSITE" id="PS01358">
    <property type="entry name" value="ZF_RANBP2_1"/>
    <property type="match status" value="1"/>
</dbReference>
<evidence type="ECO:0000256" key="2">
    <source>
        <dbReference type="ARBA" id="ARBA00022771"/>
    </source>
</evidence>
<dbReference type="Gene3D" id="4.10.1060.10">
    <property type="entry name" value="Zinc finger, RanBP2-type"/>
    <property type="match status" value="1"/>
</dbReference>
<evidence type="ECO:0000313" key="7">
    <source>
        <dbReference type="Proteomes" id="UP001178507"/>
    </source>
</evidence>
<evidence type="ECO:0000256" key="4">
    <source>
        <dbReference type="PROSITE-ProRule" id="PRU00322"/>
    </source>
</evidence>
<keyword evidence="7" id="KW-1185">Reference proteome</keyword>
<organism evidence="6 7">
    <name type="scientific">Effrenium voratum</name>
    <dbReference type="NCBI Taxonomy" id="2562239"/>
    <lineage>
        <taxon>Eukaryota</taxon>
        <taxon>Sar</taxon>
        <taxon>Alveolata</taxon>
        <taxon>Dinophyceae</taxon>
        <taxon>Suessiales</taxon>
        <taxon>Symbiodiniaceae</taxon>
        <taxon>Effrenium</taxon>
    </lineage>
</organism>
<name>A0AA36JC29_9DINO</name>
<dbReference type="EMBL" id="CAUJNA010003496">
    <property type="protein sequence ID" value="CAJ1403450.1"/>
    <property type="molecule type" value="Genomic_DNA"/>
</dbReference>
<evidence type="ECO:0000313" key="6">
    <source>
        <dbReference type="EMBL" id="CAJ1403450.1"/>
    </source>
</evidence>
<dbReference type="AlphaFoldDB" id="A0AA36JC29"/>
<protein>
    <recommendedName>
        <fullName evidence="5">RanBP2-type domain-containing protein</fullName>
    </recommendedName>
</protein>
<dbReference type="Proteomes" id="UP001178507">
    <property type="component" value="Unassembled WGS sequence"/>
</dbReference>
<reference evidence="6" key="1">
    <citation type="submission" date="2023-08" db="EMBL/GenBank/DDBJ databases">
        <authorList>
            <person name="Chen Y."/>
            <person name="Shah S."/>
            <person name="Dougan E. K."/>
            <person name="Thang M."/>
            <person name="Chan C."/>
        </authorList>
    </citation>
    <scope>NUCLEOTIDE SEQUENCE</scope>
</reference>
<dbReference type="GO" id="GO:0008270">
    <property type="term" value="F:zinc ion binding"/>
    <property type="evidence" value="ECO:0007669"/>
    <property type="project" value="UniProtKB-KW"/>
</dbReference>
<evidence type="ECO:0000259" key="5">
    <source>
        <dbReference type="PROSITE" id="PS50199"/>
    </source>
</evidence>
<dbReference type="InterPro" id="IPR001876">
    <property type="entry name" value="Znf_RanBP2"/>
</dbReference>
<dbReference type="SMART" id="SM00547">
    <property type="entry name" value="ZnF_RBZ"/>
    <property type="match status" value="1"/>
</dbReference>
<keyword evidence="1" id="KW-0479">Metal-binding</keyword>
<evidence type="ECO:0000256" key="3">
    <source>
        <dbReference type="ARBA" id="ARBA00022833"/>
    </source>
</evidence>
<accession>A0AA36JC29</accession>
<dbReference type="PROSITE" id="PS50199">
    <property type="entry name" value="ZF_RANBP2_2"/>
    <property type="match status" value="1"/>
</dbReference>
<feature type="domain" description="RanBP2-type" evidence="5">
    <location>
        <begin position="197"/>
        <end position="229"/>
    </location>
</feature>
<keyword evidence="2 4" id="KW-0863">Zinc-finger</keyword>